<dbReference type="AlphaFoldDB" id="A0A3B0YHW5"/>
<gene>
    <name evidence="2" type="ORF">MNBD_GAMMA12-3960</name>
</gene>
<organism evidence="2">
    <name type="scientific">hydrothermal vent metagenome</name>
    <dbReference type="NCBI Taxonomy" id="652676"/>
    <lineage>
        <taxon>unclassified sequences</taxon>
        <taxon>metagenomes</taxon>
        <taxon>ecological metagenomes</taxon>
    </lineage>
</organism>
<protein>
    <recommendedName>
        <fullName evidence="1">Plasmid pRiA4b Orf3-like domain-containing protein</fullName>
    </recommendedName>
</protein>
<dbReference type="Pfam" id="PF07929">
    <property type="entry name" value="PRiA4_ORF3"/>
    <property type="match status" value="1"/>
</dbReference>
<evidence type="ECO:0000259" key="1">
    <source>
        <dbReference type="Pfam" id="PF07929"/>
    </source>
</evidence>
<feature type="domain" description="Plasmid pRiA4b Orf3-like" evidence="1">
    <location>
        <begin position="4"/>
        <end position="123"/>
    </location>
</feature>
<accession>A0A3B0YHW5</accession>
<dbReference type="SUPFAM" id="SSF159941">
    <property type="entry name" value="MM3350-like"/>
    <property type="match status" value="1"/>
</dbReference>
<dbReference type="PANTHER" id="PTHR41878">
    <property type="entry name" value="LEXA REPRESSOR-RELATED"/>
    <property type="match status" value="1"/>
</dbReference>
<dbReference type="EMBL" id="UOFL01000198">
    <property type="protein sequence ID" value="VAW80518.1"/>
    <property type="molecule type" value="Genomic_DNA"/>
</dbReference>
<sequence>MEIYTLTISFPYDDDDIPWSKTIAVKEEFTLFELHEYIQHLVGFDNDHMFEFYIDKNPRNLRNSVSEETRLNEIYPIIGCKLFYLFDFGDSWIFQIKKSRKKIHEVKDTIYPKLIESEGANPEQYPDYED</sequence>
<evidence type="ECO:0000313" key="2">
    <source>
        <dbReference type="EMBL" id="VAW80518.1"/>
    </source>
</evidence>
<name>A0A3B0YHW5_9ZZZZ</name>
<proteinExistence type="predicted"/>
<dbReference type="InterPro" id="IPR012912">
    <property type="entry name" value="Plasmid_pRiA4b_Orf3-like"/>
</dbReference>
<dbReference type="InterPro" id="IPR024047">
    <property type="entry name" value="MM3350-like_sf"/>
</dbReference>
<reference evidence="2" key="1">
    <citation type="submission" date="2018-06" db="EMBL/GenBank/DDBJ databases">
        <authorList>
            <person name="Zhirakovskaya E."/>
        </authorList>
    </citation>
    <scope>NUCLEOTIDE SEQUENCE</scope>
</reference>
<dbReference type="PANTHER" id="PTHR41878:SF1">
    <property type="entry name" value="TNPR PROTEIN"/>
    <property type="match status" value="1"/>
</dbReference>
<dbReference type="Gene3D" id="3.10.290.30">
    <property type="entry name" value="MM3350-like"/>
    <property type="match status" value="1"/>
</dbReference>